<keyword evidence="7" id="KW-1185">Reference proteome</keyword>
<dbReference type="NCBIfam" id="TIGR03534">
    <property type="entry name" value="RF_mod_PrmC"/>
    <property type="match status" value="1"/>
</dbReference>
<dbReference type="InterPro" id="IPR029063">
    <property type="entry name" value="SAM-dependent_MTases_sf"/>
</dbReference>
<evidence type="ECO:0000259" key="5">
    <source>
        <dbReference type="Pfam" id="PF05175"/>
    </source>
</evidence>
<name>Q4C5H1_CROWT</name>
<dbReference type="CDD" id="cd02440">
    <property type="entry name" value="AdoMet_MTases"/>
    <property type="match status" value="1"/>
</dbReference>
<evidence type="ECO:0000313" key="7">
    <source>
        <dbReference type="Proteomes" id="UP000003922"/>
    </source>
</evidence>
<evidence type="ECO:0000313" key="6">
    <source>
        <dbReference type="EMBL" id="EAM51407.1"/>
    </source>
</evidence>
<comment type="caution">
    <text evidence="6">The sequence shown here is derived from an EMBL/GenBank/DDBJ whole genome shotgun (WGS) entry which is preliminary data.</text>
</comment>
<dbReference type="GO" id="GO:0003676">
    <property type="term" value="F:nucleic acid binding"/>
    <property type="evidence" value="ECO:0007669"/>
    <property type="project" value="InterPro"/>
</dbReference>
<dbReference type="AlphaFoldDB" id="Q4C5H1"/>
<sequence>MASVFSISGQTLDQWYRWAKQEAIAAEIPASEVDWLLQTVTPLDSLSLRLGLFKERSQIPLQYPLSKLTELWQRRVKQRVPLQYLVGITPWRRFSLKVSPDVLIPRPETELIIDFAVEAAKQSPNPDLMFGHWLDLGTGSGAIALGLGDSFPQATIHAVDTSSKALTIAQENAIQAGFSHRINFYQGSWWTPLEQLKGQVSAMVSNPPYIPTSLLSELQPEVQEHEPILALDGGNDGLEAIRYLIDTSPDYLVSGGIFLVEMMAGQGETVRQLLETSGHYQSIQTLPDLAGISRFALAYRS</sequence>
<dbReference type="PANTHER" id="PTHR47441:SF3">
    <property type="entry name" value="RELEASE FACTOR GLUTAMINE METHYLTRANSFERASE"/>
    <property type="match status" value="1"/>
</dbReference>
<reference evidence="6" key="3">
    <citation type="submission" date="2016-12" db="EMBL/GenBank/DDBJ databases">
        <title>Annotation of the draft genome assembly of Crocosphaera watsonii WH 8501.</title>
        <authorList>
            <consortium name="US DOE Joint Genome Institute (JGI-ORNL)"/>
            <person name="Larimer F."/>
            <person name="Land M."/>
        </authorList>
    </citation>
    <scope>NUCLEOTIDE SEQUENCE</scope>
    <source>
        <strain evidence="6">WH 8501</strain>
    </source>
</reference>
<dbReference type="KEGG" id="cwa:CwatDRAFT_4534"/>
<feature type="binding site" evidence="4">
    <location>
        <begin position="206"/>
        <end position="209"/>
    </location>
    <ligand>
        <name>substrate</name>
    </ligand>
</feature>
<feature type="domain" description="Methyltransferase small" evidence="5">
    <location>
        <begin position="129"/>
        <end position="209"/>
    </location>
</feature>
<reference evidence="6" key="1">
    <citation type="submission" date="2004-02" db="EMBL/GenBank/DDBJ databases">
        <authorList>
            <consortium name="DOE Joint Genome Institute"/>
        </authorList>
    </citation>
    <scope>NUCLEOTIDE SEQUENCE [LARGE SCALE GENOMIC DNA]</scope>
    <source>
        <strain evidence="6">WH 8501</strain>
    </source>
</reference>
<dbReference type="RefSeq" id="WP_007304919.1">
    <property type="nucleotide sequence ID" value="NZ_AADV02000005.1"/>
</dbReference>
<dbReference type="PANTHER" id="PTHR47441">
    <property type="match status" value="1"/>
</dbReference>
<dbReference type="Proteomes" id="UP000003922">
    <property type="component" value="Unassembled WGS sequence"/>
</dbReference>
<dbReference type="EMBL" id="AADV02000005">
    <property type="protein sequence ID" value="EAM51407.1"/>
    <property type="molecule type" value="Genomic_DNA"/>
</dbReference>
<comment type="function">
    <text evidence="4">Methylates the class 1 translation termination release factors RF1/PrfA and RF2/PrfB on the glutamine residue of the universally conserved GGQ motif.</text>
</comment>
<dbReference type="InterPro" id="IPR052663">
    <property type="entry name" value="RF_glutamine_MTase_cyano"/>
</dbReference>
<feature type="binding site" evidence="4">
    <location>
        <position position="160"/>
    </location>
    <ligand>
        <name>S-adenosyl-L-methionine</name>
        <dbReference type="ChEBI" id="CHEBI:59789"/>
    </ligand>
</feature>
<dbReference type="GO" id="GO:0102559">
    <property type="term" value="F:peptide chain release factor N(5)-glutamine methyltransferase activity"/>
    <property type="evidence" value="ECO:0007669"/>
    <property type="project" value="UniProtKB-EC"/>
</dbReference>
<feature type="binding site" evidence="4">
    <location>
        <begin position="137"/>
        <end position="141"/>
    </location>
    <ligand>
        <name>S-adenosyl-L-methionine</name>
        <dbReference type="ChEBI" id="CHEBI:59789"/>
    </ligand>
</feature>
<organism evidence="6 7">
    <name type="scientific">Crocosphaera watsonii WH 8501</name>
    <dbReference type="NCBI Taxonomy" id="165597"/>
    <lineage>
        <taxon>Bacteria</taxon>
        <taxon>Bacillati</taxon>
        <taxon>Cyanobacteriota</taxon>
        <taxon>Cyanophyceae</taxon>
        <taxon>Oscillatoriophycideae</taxon>
        <taxon>Chroococcales</taxon>
        <taxon>Aphanothecaceae</taxon>
        <taxon>Crocosphaera</taxon>
    </lineage>
</organism>
<keyword evidence="3 4" id="KW-0949">S-adenosyl-L-methionine</keyword>
<dbReference type="HAMAP" id="MF_02126">
    <property type="entry name" value="RF_methyltr_PrmC"/>
    <property type="match status" value="1"/>
</dbReference>
<accession>Q4C5H1</accession>
<dbReference type="Pfam" id="PF05175">
    <property type="entry name" value="MTS"/>
    <property type="match status" value="1"/>
</dbReference>
<dbReference type="InterPro" id="IPR004556">
    <property type="entry name" value="HemK-like"/>
</dbReference>
<dbReference type="EC" id="2.1.1.297" evidence="4"/>
<dbReference type="Gene3D" id="3.40.50.150">
    <property type="entry name" value="Vaccinia Virus protein VP39"/>
    <property type="match status" value="1"/>
</dbReference>
<dbReference type="OrthoDB" id="9800643at2"/>
<protein>
    <recommendedName>
        <fullName evidence="4">Release factor glutamine methyltransferase</fullName>
        <shortName evidence="4">RF MTase</shortName>
        <ecNumber evidence="4">2.1.1.297</ecNumber>
    </recommendedName>
    <alternativeName>
        <fullName evidence="4">N5-glutamine methyltransferase PrmC</fullName>
    </alternativeName>
    <alternativeName>
        <fullName evidence="4">Protein-(glutamine-N5) MTase PrmC</fullName>
    </alternativeName>
    <alternativeName>
        <fullName evidence="4">Protein-glutamine N-methyltransferase PrmC</fullName>
    </alternativeName>
</protein>
<keyword evidence="1 4" id="KW-0489">Methyltransferase</keyword>
<dbReference type="Gene3D" id="1.10.8.10">
    <property type="entry name" value="DNA helicase RuvA subunit, C-terminal domain"/>
    <property type="match status" value="1"/>
</dbReference>
<evidence type="ECO:0000256" key="1">
    <source>
        <dbReference type="ARBA" id="ARBA00022603"/>
    </source>
</evidence>
<dbReference type="InterPro" id="IPR007848">
    <property type="entry name" value="Small_mtfrase_dom"/>
</dbReference>
<feature type="binding site" evidence="4">
    <location>
        <position position="206"/>
    </location>
    <ligand>
        <name>S-adenosyl-L-methionine</name>
        <dbReference type="ChEBI" id="CHEBI:59789"/>
    </ligand>
</feature>
<gene>
    <name evidence="4" type="primary">prmC</name>
    <name evidence="6" type="ORF">CwatDRAFT_4534</name>
</gene>
<reference evidence="6" key="2">
    <citation type="submission" date="2005-06" db="EMBL/GenBank/DDBJ databases">
        <title>Sequencing of the draft genome and assembly of Crocosphaera watsonii WH 8501.</title>
        <authorList>
            <consortium name="US DOE Joint Genome Institute (JGI-PGF)"/>
            <person name="Copeland A."/>
            <person name="Lucas S."/>
            <person name="Lapidus A."/>
            <person name="Barry K."/>
            <person name="Detter C."/>
            <person name="Glavina T."/>
            <person name="Hammon N."/>
            <person name="Israni S."/>
            <person name="Pitluck S."/>
            <person name="Richardson P."/>
        </authorList>
    </citation>
    <scope>NUCLEOTIDE SEQUENCE [LARGE SCALE GENOMIC DNA]</scope>
    <source>
        <strain evidence="6">WH 8501</strain>
    </source>
</reference>
<dbReference type="PROSITE" id="PS00092">
    <property type="entry name" value="N6_MTASE"/>
    <property type="match status" value="1"/>
</dbReference>
<proteinExistence type="inferred from homology"/>
<dbReference type="InterPro" id="IPR002052">
    <property type="entry name" value="DNA_methylase_N6_adenine_CS"/>
</dbReference>
<dbReference type="InterPro" id="IPR019874">
    <property type="entry name" value="RF_methyltr_PrmC"/>
</dbReference>
<comment type="similarity">
    <text evidence="4">Belongs to the protein N5-glutamine methyltransferase family. PrmC subfamily.</text>
</comment>
<dbReference type="GO" id="GO:0032259">
    <property type="term" value="P:methylation"/>
    <property type="evidence" value="ECO:0007669"/>
    <property type="project" value="UniProtKB-KW"/>
</dbReference>
<comment type="catalytic activity">
    <reaction evidence="4">
        <text>L-glutaminyl-[peptide chain release factor] + S-adenosyl-L-methionine = N(5)-methyl-L-glutaminyl-[peptide chain release factor] + S-adenosyl-L-homocysteine + H(+)</text>
        <dbReference type="Rhea" id="RHEA:42896"/>
        <dbReference type="Rhea" id="RHEA-COMP:10271"/>
        <dbReference type="Rhea" id="RHEA-COMP:10272"/>
        <dbReference type="ChEBI" id="CHEBI:15378"/>
        <dbReference type="ChEBI" id="CHEBI:30011"/>
        <dbReference type="ChEBI" id="CHEBI:57856"/>
        <dbReference type="ChEBI" id="CHEBI:59789"/>
        <dbReference type="ChEBI" id="CHEBI:61891"/>
        <dbReference type="EC" id="2.1.1.297"/>
    </reaction>
</comment>
<evidence type="ECO:0000256" key="3">
    <source>
        <dbReference type="ARBA" id="ARBA00022691"/>
    </source>
</evidence>
<dbReference type="NCBIfam" id="TIGR00536">
    <property type="entry name" value="hemK_fam"/>
    <property type="match status" value="1"/>
</dbReference>
<feature type="binding site" evidence="4">
    <location>
        <position position="189"/>
    </location>
    <ligand>
        <name>S-adenosyl-L-methionine</name>
        <dbReference type="ChEBI" id="CHEBI:59789"/>
    </ligand>
</feature>
<evidence type="ECO:0000256" key="4">
    <source>
        <dbReference type="HAMAP-Rule" id="MF_02126"/>
    </source>
</evidence>
<evidence type="ECO:0000256" key="2">
    <source>
        <dbReference type="ARBA" id="ARBA00022679"/>
    </source>
</evidence>
<keyword evidence="2 4" id="KW-0808">Transferase</keyword>
<dbReference type="SUPFAM" id="SSF53335">
    <property type="entry name" value="S-adenosyl-L-methionine-dependent methyltransferases"/>
    <property type="match status" value="1"/>
</dbReference>